<dbReference type="PANTHER" id="PTHR12750">
    <property type="entry name" value="DIPHOSPHOINOSITOL PENTAKISPHOSPHATE KINASE"/>
    <property type="match status" value="1"/>
</dbReference>
<keyword evidence="5 11" id="KW-0808">Transferase</keyword>
<sequence>MRRIFSLGICTMASKLESAPMQSILEFMRSTGDFEIIIFPEETILNSPISEWPIVDCLIAFYSYKFPLEKAIEYVKRYKPVVLNDLEKQRIFRSRIDVYRELQVYHEAVKAGLHSFEEHYDYIVYNNVRINKPFIEKPVDSDDHNNWIYYPQNAGGGCKKLFRKIKDRSSMYCADLHSVRRDGMYIYEEFMSTFGTDIKVYTVGCMFAHAEARKSPSLDGKVDRYADGKEVRYPVILTSREKTIAYRIVDHFGQTVCGFDILRTIDGPYVCDINGWSFVKRNKKYHMDCSHIMRIMFLLKLEAKYNIILRNVIPARFVASETVEALKKTFADIPGRFTKSYQEEELTSVIVVMRHGDRKPKQKLKFITREPTILQYFDNLHCVNEIKLKSPEEMTTFVKINDNILSNLQAQMNSVENQTINGQENIKEDFKILVEAVTNHKELEHVLKIGKDFTGINRKIQLKPIYDSDGILNAVLVVVKWGGELTNVGATLAEDLGRRLRQTLYPTDSSGLIRLHSTFRHDLKIYSSDEGRCQITSAAFTKGLLDLDGELTPILVAMTIRDKKAHALLDDNLKVPERGICKQRLKEALDAWDNKQELERVIESIPEGHHYKEILEQIGYSSSDLVNLYDKMVQFMAAVKDEISKWRYLYPIEKQCHKIVAILHDIHLRWKRLGSVFFNGEKFIYSNIPDILDAVRYDLIHHHSVLGNSLNVALEIYNVVQRLASVLSPSEYGVTPKEKLLIGIKVVRKLLEKILHDITAHRDSKENLSNKLNDIHRNRDLLYATLVAPNGVGNQQSSSGLKNELFFGGSSEVENTSPSRGITPTPRTPSYQNTSHDTSNVSNNDGNKQRMDCDTALPISVVAAASASAASVAAACLAISSIPGSGVSLHALNASNKSSFIGGIKPSEMYMYGGNLAIDETIRLLETKPSEPCVINSSHLWVHCKPDVSPSRAQSAFSAHSMDEDGNLVQLETSGAKTLGIQSPTRRVRSRYYVTSASHLFSLYNFFKHAHNLDNGPEDSVVRFKDDSVRDLHYLSHIVIRVWTSLGKDKKHTYRLEILVSMGAVDGFDQNYELLKKNANLLGKFYRNKLQQYNLDYVDNKVICKSCEANVDYPLFKNQKITNENEKNSSDQCSFEPTQSTCEGLTDKVPLDWNIHPALRTLDPNKGTVYFCQKCCAQVNLKMETKVTSTRIPVLDEPIVSGISQVPPYCELGKLLVKNYNCKLSTLEHYIIKVSVTIFYYYIQAIEIVGPDINSST</sequence>
<dbReference type="SUPFAM" id="SSF53254">
    <property type="entry name" value="Phosphoglycerate mutase-like"/>
    <property type="match status" value="1"/>
</dbReference>
<keyword evidence="16" id="KW-1185">Reference proteome</keyword>
<dbReference type="Gene3D" id="3.40.50.11950">
    <property type="match status" value="1"/>
</dbReference>
<dbReference type="GO" id="GO:0005829">
    <property type="term" value="C:cytosol"/>
    <property type="evidence" value="ECO:0007669"/>
    <property type="project" value="UniProtKB-SubCell"/>
</dbReference>
<dbReference type="Proteomes" id="UP001214638">
    <property type="component" value="Unassembled WGS sequence"/>
</dbReference>
<evidence type="ECO:0000256" key="3">
    <source>
        <dbReference type="ARBA" id="ARBA00022490"/>
    </source>
</evidence>
<evidence type="ECO:0000256" key="8">
    <source>
        <dbReference type="ARBA" id="ARBA00022840"/>
    </source>
</evidence>
<evidence type="ECO:0000259" key="13">
    <source>
        <dbReference type="Pfam" id="PF18086"/>
    </source>
</evidence>
<evidence type="ECO:0000256" key="12">
    <source>
        <dbReference type="SAM" id="MobiDB-lite"/>
    </source>
</evidence>
<dbReference type="GO" id="GO:0005524">
    <property type="term" value="F:ATP binding"/>
    <property type="evidence" value="ECO:0007669"/>
    <property type="project" value="UniProtKB-KW"/>
</dbReference>
<evidence type="ECO:0000256" key="5">
    <source>
        <dbReference type="ARBA" id="ARBA00022679"/>
    </source>
</evidence>
<evidence type="ECO:0000256" key="9">
    <source>
        <dbReference type="ARBA" id="ARBA00033696"/>
    </source>
</evidence>
<evidence type="ECO:0000256" key="11">
    <source>
        <dbReference type="RuleBase" id="RU365032"/>
    </source>
</evidence>
<keyword evidence="7 11" id="KW-0418">Kinase</keyword>
<gene>
    <name evidence="15" type="ORF">BdWA1_002337</name>
    <name evidence="14" type="ORF">BdWA1_004055</name>
</gene>
<feature type="compositionally biased region" description="Polar residues" evidence="12">
    <location>
        <begin position="812"/>
        <end position="822"/>
    </location>
</feature>
<accession>A0AAD9PH91</accession>
<dbReference type="InterPro" id="IPR037446">
    <property type="entry name" value="His_Pase_VIP1"/>
</dbReference>
<evidence type="ECO:0000313" key="15">
    <source>
        <dbReference type="EMBL" id="KAK2195743.1"/>
    </source>
</evidence>
<evidence type="ECO:0000256" key="1">
    <source>
        <dbReference type="ARBA" id="ARBA00004514"/>
    </source>
</evidence>
<dbReference type="InterPro" id="IPR040557">
    <property type="entry name" value="VIP1_N"/>
</dbReference>
<evidence type="ECO:0000256" key="6">
    <source>
        <dbReference type="ARBA" id="ARBA00022741"/>
    </source>
</evidence>
<dbReference type="EMBL" id="JALLKP010000003">
    <property type="protein sequence ID" value="KAK2195743.1"/>
    <property type="molecule type" value="Genomic_DNA"/>
</dbReference>
<dbReference type="Pfam" id="PF18086">
    <property type="entry name" value="PPIP5K2_N"/>
    <property type="match status" value="1"/>
</dbReference>
<evidence type="ECO:0000256" key="10">
    <source>
        <dbReference type="ARBA" id="ARBA00034629"/>
    </source>
</evidence>
<comment type="subcellular location">
    <subcellularLocation>
        <location evidence="1 11">Cytoplasm</location>
        <location evidence="1 11">Cytosol</location>
    </subcellularLocation>
</comment>
<dbReference type="Gene3D" id="3.40.50.1240">
    <property type="entry name" value="Phosphoglycerate mutase-like"/>
    <property type="match status" value="1"/>
</dbReference>
<dbReference type="GO" id="GO:0032958">
    <property type="term" value="P:inositol phosphate biosynthetic process"/>
    <property type="evidence" value="ECO:0007669"/>
    <property type="project" value="TreeGrafter"/>
</dbReference>
<keyword evidence="6 11" id="KW-0547">Nucleotide-binding</keyword>
<comment type="function">
    <text evidence="11">Bifunctional inositol kinase that acts in concert with the IP6K kinases to synthesize the diphosphate group-containing inositol pyrophosphates diphosphoinositol pentakisphosphate, PP-InsP5, and bis-diphosphoinositol tetrakisphosphate, (PP)2-InsP4. PP-InsP5 and (PP)2-InsP4, also respectively called InsP7 and InsP8, may regulate a variety of cellular processes, including apoptosis, vesicle trafficking, cytoskeletal dynamics, and exocytosis. Phosphorylates inositol hexakisphosphate (InsP6).</text>
</comment>
<evidence type="ECO:0000256" key="4">
    <source>
        <dbReference type="ARBA" id="ARBA00022553"/>
    </source>
</evidence>
<dbReference type="AlphaFoldDB" id="A0AAD9PH91"/>
<evidence type="ECO:0000256" key="2">
    <source>
        <dbReference type="ARBA" id="ARBA00005609"/>
    </source>
</evidence>
<organism evidence="14 16">
    <name type="scientific">Babesia duncani</name>
    <dbReference type="NCBI Taxonomy" id="323732"/>
    <lineage>
        <taxon>Eukaryota</taxon>
        <taxon>Sar</taxon>
        <taxon>Alveolata</taxon>
        <taxon>Apicomplexa</taxon>
        <taxon>Aconoidasida</taxon>
        <taxon>Piroplasmida</taxon>
        <taxon>Babesiidae</taxon>
        <taxon>Babesia</taxon>
    </lineage>
</organism>
<protein>
    <recommendedName>
        <fullName evidence="11">Inositol hexakisphosphate and diphosphoinositol-pentakisphosphate kinase</fullName>
        <ecNumber evidence="11">2.7.4.24</ecNumber>
    </recommendedName>
</protein>
<dbReference type="GO" id="GO:0033857">
    <property type="term" value="F:5-diphosphoinositol pentakisphosphate 1-kinase activity"/>
    <property type="evidence" value="ECO:0007669"/>
    <property type="project" value="TreeGrafter"/>
</dbReference>
<keyword evidence="3 11" id="KW-0963">Cytoplasm</keyword>
<comment type="similarity">
    <text evidence="2 11">Belongs to the histidine acid phosphatase family. VIP1 subfamily.</text>
</comment>
<proteinExistence type="inferred from homology"/>
<dbReference type="Gene3D" id="3.30.470.20">
    <property type="entry name" value="ATP-grasp fold, B domain"/>
    <property type="match status" value="1"/>
</dbReference>
<keyword evidence="4" id="KW-0597">Phosphoprotein</keyword>
<dbReference type="InterPro" id="IPR029033">
    <property type="entry name" value="His_PPase_superfam"/>
</dbReference>
<dbReference type="KEGG" id="bdw:94336635"/>
<dbReference type="InterPro" id="IPR033379">
    <property type="entry name" value="Acid_Pase_AS"/>
</dbReference>
<dbReference type="GeneID" id="94336635"/>
<feature type="region of interest" description="Disordered" evidence="12">
    <location>
        <begin position="810"/>
        <end position="849"/>
    </location>
</feature>
<feature type="compositionally biased region" description="Polar residues" evidence="12">
    <location>
        <begin position="828"/>
        <end position="846"/>
    </location>
</feature>
<comment type="caution">
    <text evidence="14">The sequence shown here is derived from an EMBL/GenBank/DDBJ whole genome shotgun (WGS) entry which is preliminary data.</text>
</comment>
<dbReference type="PANTHER" id="PTHR12750:SF9">
    <property type="entry name" value="INOSITOL HEXAKISPHOSPHATE AND DIPHOSPHOINOSITOL-PENTAKISPHOSPHATE KINASE"/>
    <property type="match status" value="1"/>
</dbReference>
<dbReference type="GO" id="GO:0006020">
    <property type="term" value="P:inositol metabolic process"/>
    <property type="evidence" value="ECO:0007669"/>
    <property type="project" value="TreeGrafter"/>
</dbReference>
<dbReference type="RefSeq" id="XP_067802586.1">
    <property type="nucleotide sequence ID" value="XM_067947364.1"/>
</dbReference>
<feature type="domain" description="VIP1 N-terminal" evidence="13">
    <location>
        <begin position="6"/>
        <end position="91"/>
    </location>
</feature>
<reference evidence="14" key="1">
    <citation type="journal article" date="2023" name="Nat. Microbiol.">
        <title>Babesia duncani multi-omics identifies virulence factors and drug targets.</title>
        <authorList>
            <person name="Singh P."/>
            <person name="Lonardi S."/>
            <person name="Liang Q."/>
            <person name="Vydyam P."/>
            <person name="Khabirova E."/>
            <person name="Fang T."/>
            <person name="Gihaz S."/>
            <person name="Thekkiniath J."/>
            <person name="Munshi M."/>
            <person name="Abel S."/>
            <person name="Ciampossin L."/>
            <person name="Batugedara G."/>
            <person name="Gupta M."/>
            <person name="Lu X.M."/>
            <person name="Lenz T."/>
            <person name="Chakravarty S."/>
            <person name="Cornillot E."/>
            <person name="Hu Y."/>
            <person name="Ma W."/>
            <person name="Gonzalez L.M."/>
            <person name="Sanchez S."/>
            <person name="Estrada K."/>
            <person name="Sanchez-Flores A."/>
            <person name="Montero E."/>
            <person name="Harb O.S."/>
            <person name="Le Roch K.G."/>
            <person name="Mamoun C.B."/>
        </authorList>
    </citation>
    <scope>NUCLEOTIDE SEQUENCE</scope>
    <source>
        <strain evidence="14">WA1</strain>
    </source>
</reference>
<dbReference type="GO" id="GO:0000828">
    <property type="term" value="F:inositol hexakisphosphate kinase activity"/>
    <property type="evidence" value="ECO:0007669"/>
    <property type="project" value="UniProtKB-ARBA"/>
</dbReference>
<dbReference type="InterPro" id="IPR000560">
    <property type="entry name" value="His_Pase_clade-2"/>
</dbReference>
<dbReference type="EC" id="2.7.4.24" evidence="11"/>
<dbReference type="FunFam" id="3.30.470.20:FF:000036">
    <property type="entry name" value="Inositol hexakisphosphate and diphosphoinositol-pentakisphosphate kinase"/>
    <property type="match status" value="1"/>
</dbReference>
<evidence type="ECO:0000313" key="16">
    <source>
        <dbReference type="Proteomes" id="UP001214638"/>
    </source>
</evidence>
<evidence type="ECO:0000256" key="7">
    <source>
        <dbReference type="ARBA" id="ARBA00022777"/>
    </source>
</evidence>
<keyword evidence="8 11" id="KW-0067">ATP-binding</keyword>
<name>A0AAD9PH91_9APIC</name>
<comment type="catalytic activity">
    <reaction evidence="9">
        <text>5-diphospho-1D-myo-inositol 1,2,3,4,6-pentakisphosphate + ATP + H(+) = 1,5-bis(diphospho)-1D-myo-inositol 2,3,4,6-tetrakisphosphate + ADP</text>
        <dbReference type="Rhea" id="RHEA:10276"/>
        <dbReference type="ChEBI" id="CHEBI:15378"/>
        <dbReference type="ChEBI" id="CHEBI:30616"/>
        <dbReference type="ChEBI" id="CHEBI:58628"/>
        <dbReference type="ChEBI" id="CHEBI:77983"/>
        <dbReference type="ChEBI" id="CHEBI:456216"/>
        <dbReference type="EC" id="2.7.4.24"/>
    </reaction>
    <physiologicalReaction direction="left-to-right" evidence="9">
        <dbReference type="Rhea" id="RHEA:10277"/>
    </physiologicalReaction>
</comment>
<dbReference type="CDD" id="cd07061">
    <property type="entry name" value="HP_HAP_like"/>
    <property type="match status" value="1"/>
</dbReference>
<dbReference type="PROSITE" id="PS00616">
    <property type="entry name" value="HIS_ACID_PHOSPHAT_1"/>
    <property type="match status" value="1"/>
</dbReference>
<comment type="catalytic activity">
    <reaction evidence="10">
        <text>1D-myo-inositol hexakisphosphate + ATP = 1-diphospho-1D-myo-inositol 2,3,4,5,6-pentakisphosphate + ADP</text>
        <dbReference type="Rhea" id="RHEA:37459"/>
        <dbReference type="ChEBI" id="CHEBI:30616"/>
        <dbReference type="ChEBI" id="CHEBI:58130"/>
        <dbReference type="ChEBI" id="CHEBI:74946"/>
        <dbReference type="ChEBI" id="CHEBI:456216"/>
        <dbReference type="EC" id="2.7.4.24"/>
    </reaction>
    <physiologicalReaction direction="left-to-right" evidence="10">
        <dbReference type="Rhea" id="RHEA:37460"/>
    </physiologicalReaction>
</comment>
<dbReference type="SUPFAM" id="SSF56059">
    <property type="entry name" value="Glutathione synthetase ATP-binding domain-like"/>
    <property type="match status" value="1"/>
</dbReference>
<dbReference type="Pfam" id="PF00328">
    <property type="entry name" value="His_Phos_2"/>
    <property type="match status" value="1"/>
</dbReference>
<dbReference type="EMBL" id="JALLKP010000110">
    <property type="protein sequence ID" value="KAK2194477.1"/>
    <property type="molecule type" value="Genomic_DNA"/>
</dbReference>
<evidence type="ECO:0000313" key="14">
    <source>
        <dbReference type="EMBL" id="KAK2194477.1"/>
    </source>
</evidence>